<evidence type="ECO:0000313" key="3">
    <source>
        <dbReference type="Proteomes" id="UP001610063"/>
    </source>
</evidence>
<dbReference type="CDD" id="cd05663">
    <property type="entry name" value="M28_like_PA_PDZ_associated"/>
    <property type="match status" value="1"/>
</dbReference>
<dbReference type="EMBL" id="JBIPKE010000020">
    <property type="protein sequence ID" value="MFH6985543.1"/>
    <property type="molecule type" value="Genomic_DNA"/>
</dbReference>
<dbReference type="InterPro" id="IPR036034">
    <property type="entry name" value="PDZ_sf"/>
</dbReference>
<dbReference type="Gene3D" id="2.30.42.10">
    <property type="match status" value="1"/>
</dbReference>
<gene>
    <name evidence="2" type="ORF">ACHKAR_18975</name>
</gene>
<dbReference type="Proteomes" id="UP001610063">
    <property type="component" value="Unassembled WGS sequence"/>
</dbReference>
<dbReference type="Pfam" id="PF04389">
    <property type="entry name" value="Peptidase_M28"/>
    <property type="match status" value="1"/>
</dbReference>
<dbReference type="PANTHER" id="PTHR12147">
    <property type="entry name" value="METALLOPEPTIDASE M28 FAMILY MEMBER"/>
    <property type="match status" value="1"/>
</dbReference>
<reference evidence="2 3" key="1">
    <citation type="journal article" date="2013" name="Int. J. Syst. Evol. Microbiol.">
        <title>Marinoscillum luteum sp. nov., isolated from marine sediment.</title>
        <authorList>
            <person name="Cha I.T."/>
            <person name="Park S.J."/>
            <person name="Kim S.J."/>
            <person name="Kim J.G."/>
            <person name="Jung M.Y."/>
            <person name="Shin K.S."/>
            <person name="Kwon K.K."/>
            <person name="Yang S.H."/>
            <person name="Seo Y.S."/>
            <person name="Rhee S.K."/>
        </authorList>
    </citation>
    <scope>NUCLEOTIDE SEQUENCE [LARGE SCALE GENOMIC DNA]</scope>
    <source>
        <strain evidence="2 3">KCTC 23939</strain>
    </source>
</reference>
<protein>
    <submittedName>
        <fullName evidence="2">M28 family peptidase</fullName>
    </submittedName>
</protein>
<organism evidence="2 3">
    <name type="scientific">Marinoscillum luteum</name>
    <dbReference type="NCBI Taxonomy" id="861051"/>
    <lineage>
        <taxon>Bacteria</taxon>
        <taxon>Pseudomonadati</taxon>
        <taxon>Bacteroidota</taxon>
        <taxon>Cytophagia</taxon>
        <taxon>Cytophagales</taxon>
        <taxon>Reichenbachiellaceae</taxon>
        <taxon>Marinoscillum</taxon>
    </lineage>
</organism>
<dbReference type="RefSeq" id="WP_395418973.1">
    <property type="nucleotide sequence ID" value="NZ_JBIPKE010000020.1"/>
</dbReference>
<sequence length="409" mass="44497">MRTPLFIFVSLVLYSCTQSSPDFLSQARRDLSILASDSLAGREVGTEGEALAAAYISKRFEALGLQPAGTAGWNQPFFVKESQNPHEKPMLSAEDSTAGTSGKNVIGLMDNPGDEVVIIGAHFDHLGYGGFSSLHRGDSAIHNGADDNASGITAMFLIAEMLQSKNIQTDVLFIAFSGEEKGLWGSNFFVKNPTIDLSTVDFMINMDMVGRLDSAKGMAIHGTGTAPQWSQVIDTTNTVNLKVIKKASGIGPSDHTSFYLQDIPVLHFFTGQHEDYHKPTDDAELINYEGIVRIATHITNIITYLDTQPKLTFQKTKDESSQGPRFTVSLGVVPDYLYDGKGMRIDGISEDKPAQKAGLEEGDVVIQLGDSTVIDMMSYMRALSSFKAGDATEVIVNRNGEKLAYDIQF</sequence>
<dbReference type="SUPFAM" id="SSF53187">
    <property type="entry name" value="Zn-dependent exopeptidases"/>
    <property type="match status" value="1"/>
</dbReference>
<proteinExistence type="predicted"/>
<dbReference type="InterPro" id="IPR045175">
    <property type="entry name" value="M28_fam"/>
</dbReference>
<dbReference type="InterPro" id="IPR001478">
    <property type="entry name" value="PDZ"/>
</dbReference>
<dbReference type="Pfam" id="PF13180">
    <property type="entry name" value="PDZ_2"/>
    <property type="match status" value="1"/>
</dbReference>
<dbReference type="Gene3D" id="3.40.630.10">
    <property type="entry name" value="Zn peptidases"/>
    <property type="match status" value="1"/>
</dbReference>
<dbReference type="PANTHER" id="PTHR12147:SF26">
    <property type="entry name" value="PEPTIDASE M28 DOMAIN-CONTAINING PROTEIN"/>
    <property type="match status" value="1"/>
</dbReference>
<dbReference type="PROSITE" id="PS51257">
    <property type="entry name" value="PROKAR_LIPOPROTEIN"/>
    <property type="match status" value="1"/>
</dbReference>
<accession>A0ABW7NDC4</accession>
<dbReference type="PROSITE" id="PS50106">
    <property type="entry name" value="PDZ"/>
    <property type="match status" value="1"/>
</dbReference>
<evidence type="ECO:0000259" key="1">
    <source>
        <dbReference type="PROSITE" id="PS50106"/>
    </source>
</evidence>
<dbReference type="SMART" id="SM00228">
    <property type="entry name" value="PDZ"/>
    <property type="match status" value="1"/>
</dbReference>
<dbReference type="InterPro" id="IPR007484">
    <property type="entry name" value="Peptidase_M28"/>
</dbReference>
<evidence type="ECO:0000313" key="2">
    <source>
        <dbReference type="EMBL" id="MFH6985543.1"/>
    </source>
</evidence>
<name>A0ABW7NDC4_9BACT</name>
<feature type="domain" description="PDZ" evidence="1">
    <location>
        <begin position="310"/>
        <end position="387"/>
    </location>
</feature>
<keyword evidence="3" id="KW-1185">Reference proteome</keyword>
<dbReference type="SUPFAM" id="SSF50156">
    <property type="entry name" value="PDZ domain-like"/>
    <property type="match status" value="1"/>
</dbReference>
<comment type="caution">
    <text evidence="2">The sequence shown here is derived from an EMBL/GenBank/DDBJ whole genome shotgun (WGS) entry which is preliminary data.</text>
</comment>